<organism evidence="17 18">
    <name type="scientific">Gossypium klotzschianum</name>
    <dbReference type="NCBI Taxonomy" id="34286"/>
    <lineage>
        <taxon>Eukaryota</taxon>
        <taxon>Viridiplantae</taxon>
        <taxon>Streptophyta</taxon>
        <taxon>Embryophyta</taxon>
        <taxon>Tracheophyta</taxon>
        <taxon>Spermatophyta</taxon>
        <taxon>Magnoliopsida</taxon>
        <taxon>eudicotyledons</taxon>
        <taxon>Gunneridae</taxon>
        <taxon>Pentapetalae</taxon>
        <taxon>rosids</taxon>
        <taxon>malvids</taxon>
        <taxon>Malvales</taxon>
        <taxon>Malvaceae</taxon>
        <taxon>Malvoideae</taxon>
        <taxon>Gossypium</taxon>
    </lineage>
</organism>
<evidence type="ECO:0000256" key="8">
    <source>
        <dbReference type="ARBA" id="ARBA00022837"/>
    </source>
</evidence>
<comment type="similarity">
    <text evidence="2">Belongs to the VSR (BP-80) family.</text>
</comment>
<evidence type="ECO:0000256" key="7">
    <source>
        <dbReference type="ARBA" id="ARBA00022737"/>
    </source>
</evidence>
<comment type="caution">
    <text evidence="17">The sequence shown here is derived from an EMBL/GenBank/DDBJ whole genome shotgun (WGS) entry which is preliminary data.</text>
</comment>
<feature type="domain" description="EGF-like" evidence="16">
    <location>
        <begin position="140"/>
        <end position="154"/>
    </location>
</feature>
<keyword evidence="13" id="KW-1015">Disulfide bond</keyword>
<evidence type="ECO:0000313" key="17">
    <source>
        <dbReference type="EMBL" id="MBA0641009.1"/>
    </source>
</evidence>
<dbReference type="GO" id="GO:0000139">
    <property type="term" value="C:Golgi membrane"/>
    <property type="evidence" value="ECO:0007669"/>
    <property type="project" value="UniProtKB-SubCell"/>
</dbReference>
<dbReference type="FunFam" id="2.10.25.10:FF:000178">
    <property type="entry name" value="vacuolar-sorting receptor 1"/>
    <property type="match status" value="1"/>
</dbReference>
<dbReference type="PROSITE" id="PS01186">
    <property type="entry name" value="EGF_2"/>
    <property type="match status" value="1"/>
</dbReference>
<keyword evidence="3" id="KW-0813">Transport</keyword>
<evidence type="ECO:0000256" key="4">
    <source>
        <dbReference type="ARBA" id="ARBA00022536"/>
    </source>
</evidence>
<keyword evidence="18" id="KW-1185">Reference proteome</keyword>
<feature type="transmembrane region" description="Helical" evidence="15">
    <location>
        <begin position="208"/>
        <end position="230"/>
    </location>
</feature>
<dbReference type="InterPro" id="IPR026823">
    <property type="entry name" value="cEGF"/>
</dbReference>
<keyword evidence="5 15" id="KW-0812">Transmembrane</keyword>
<keyword evidence="4" id="KW-0245">EGF-like domain</keyword>
<feature type="non-terminal residue" evidence="17">
    <location>
        <position position="267"/>
    </location>
</feature>
<evidence type="ECO:0000256" key="10">
    <source>
        <dbReference type="ARBA" id="ARBA00022989"/>
    </source>
</evidence>
<evidence type="ECO:0000256" key="9">
    <source>
        <dbReference type="ARBA" id="ARBA00022927"/>
    </source>
</evidence>
<keyword evidence="12 15" id="KW-0472">Membrane</keyword>
<dbReference type="Gene3D" id="2.10.25.10">
    <property type="entry name" value="Laminin"/>
    <property type="match status" value="3"/>
</dbReference>
<sequence length="267" mass="29087">KLAKGAVLKAICAGFEETTEPAVCLSGGKTKNNLYISMLDIWPYPTLTLSNIDVETNECLENNGGCWQDKAANLTACRDTFRGRVCECPLVDGVQFKGDGYSHCEPGGPGRCKINNGGCWHESQNGRAYSACLDNGDVKCQCPPGFKGDGVKSCEDIDECKEKRACQCPECSCKNTWGSYECTCNGDLLYIRDHDTCISKSGTEVRSAWAAMSVILIGLAMAGGGAYLVYKYRLRSYMDSEIRAIMAQYMPLDSQGEVPNHVSNDRA</sequence>
<dbReference type="InterPro" id="IPR000742">
    <property type="entry name" value="EGF"/>
</dbReference>
<dbReference type="GO" id="GO:0005509">
    <property type="term" value="F:calcium ion binding"/>
    <property type="evidence" value="ECO:0007669"/>
    <property type="project" value="InterPro"/>
</dbReference>
<dbReference type="SMART" id="SM00179">
    <property type="entry name" value="EGF_CA"/>
    <property type="match status" value="1"/>
</dbReference>
<evidence type="ECO:0000256" key="3">
    <source>
        <dbReference type="ARBA" id="ARBA00022448"/>
    </source>
</evidence>
<evidence type="ECO:0000256" key="1">
    <source>
        <dbReference type="ARBA" id="ARBA00004394"/>
    </source>
</evidence>
<evidence type="ECO:0000256" key="15">
    <source>
        <dbReference type="SAM" id="Phobius"/>
    </source>
</evidence>
<keyword evidence="14" id="KW-0325">Glycoprotein</keyword>
<dbReference type="AlphaFoldDB" id="A0A7J8TS65"/>
<proteinExistence type="inferred from homology"/>
<dbReference type="Pfam" id="PF12662">
    <property type="entry name" value="cEGF"/>
    <property type="match status" value="1"/>
</dbReference>
<evidence type="ECO:0000256" key="2">
    <source>
        <dbReference type="ARBA" id="ARBA00007038"/>
    </source>
</evidence>
<keyword evidence="11" id="KW-0333">Golgi apparatus</keyword>
<dbReference type="PROSITE" id="PS01187">
    <property type="entry name" value="EGF_CA"/>
    <property type="match status" value="1"/>
</dbReference>
<evidence type="ECO:0000259" key="16">
    <source>
        <dbReference type="PROSITE" id="PS01186"/>
    </source>
</evidence>
<dbReference type="PANTHER" id="PTHR22702:SF1">
    <property type="entry name" value="PROTEASE-ASSOCIATED DOMAIN-CONTAINING PROTEIN 1"/>
    <property type="match status" value="1"/>
</dbReference>
<dbReference type="Proteomes" id="UP000593573">
    <property type="component" value="Unassembled WGS sequence"/>
</dbReference>
<evidence type="ECO:0000256" key="6">
    <source>
        <dbReference type="ARBA" id="ARBA00022729"/>
    </source>
</evidence>
<dbReference type="EMBL" id="JABFAB010000002">
    <property type="protein sequence ID" value="MBA0641009.1"/>
    <property type="molecule type" value="Genomic_DNA"/>
</dbReference>
<name>A0A7J8TS65_9ROSI</name>
<dbReference type="CDD" id="cd00054">
    <property type="entry name" value="EGF_CA"/>
    <property type="match status" value="1"/>
</dbReference>
<evidence type="ECO:0000313" key="18">
    <source>
        <dbReference type="Proteomes" id="UP000593573"/>
    </source>
</evidence>
<evidence type="ECO:0000256" key="12">
    <source>
        <dbReference type="ARBA" id="ARBA00023136"/>
    </source>
</evidence>
<keyword evidence="6" id="KW-0732">Signal</keyword>
<accession>A0A7J8TS65</accession>
<evidence type="ECO:0000256" key="11">
    <source>
        <dbReference type="ARBA" id="ARBA00023034"/>
    </source>
</evidence>
<keyword evidence="10 15" id="KW-1133">Transmembrane helix</keyword>
<keyword evidence="7" id="KW-0677">Repeat</keyword>
<dbReference type="PANTHER" id="PTHR22702">
    <property type="entry name" value="PROTEASE-ASSOCIATED DOMAIN-CONTAINING PROTEIN"/>
    <property type="match status" value="1"/>
</dbReference>
<dbReference type="InterPro" id="IPR018097">
    <property type="entry name" value="EGF_Ca-bd_CS"/>
</dbReference>
<dbReference type="GO" id="GO:0015031">
    <property type="term" value="P:protein transport"/>
    <property type="evidence" value="ECO:0007669"/>
    <property type="project" value="UniProtKB-KW"/>
</dbReference>
<comment type="subcellular location">
    <subcellularLocation>
        <location evidence="1">Golgi apparatus membrane</location>
    </subcellularLocation>
</comment>
<keyword evidence="8" id="KW-0106">Calcium</keyword>
<reference evidence="17 18" key="1">
    <citation type="journal article" date="2019" name="Genome Biol. Evol.">
        <title>Insights into the evolution of the New World diploid cottons (Gossypium, subgenus Houzingenia) based on genome sequencing.</title>
        <authorList>
            <person name="Grover C.E."/>
            <person name="Arick M.A. 2nd"/>
            <person name="Thrash A."/>
            <person name="Conover J.L."/>
            <person name="Sanders W.S."/>
            <person name="Peterson D.G."/>
            <person name="Frelichowski J.E."/>
            <person name="Scheffler J.A."/>
            <person name="Scheffler B.E."/>
            <person name="Wendel J.F."/>
        </authorList>
    </citation>
    <scope>NUCLEOTIDE SEQUENCE [LARGE SCALE GENOMIC DNA]</scope>
    <source>
        <strain evidence="17">57</strain>
        <tissue evidence="17">Leaf</tissue>
    </source>
</reference>
<evidence type="ECO:0000256" key="5">
    <source>
        <dbReference type="ARBA" id="ARBA00022692"/>
    </source>
</evidence>
<dbReference type="OrthoDB" id="1650255at2759"/>
<keyword evidence="9" id="KW-0653">Protein transport</keyword>
<gene>
    <name evidence="17" type="ORF">Goklo_025606</name>
</gene>
<evidence type="ECO:0000256" key="13">
    <source>
        <dbReference type="ARBA" id="ARBA00023157"/>
    </source>
</evidence>
<evidence type="ECO:0000256" key="14">
    <source>
        <dbReference type="ARBA" id="ARBA00023180"/>
    </source>
</evidence>
<dbReference type="InterPro" id="IPR001881">
    <property type="entry name" value="EGF-like_Ca-bd_dom"/>
</dbReference>
<protein>
    <recommendedName>
        <fullName evidence="16">EGF-like domain-containing protein</fullName>
    </recommendedName>
</protein>